<keyword evidence="3" id="KW-1185">Reference proteome</keyword>
<dbReference type="HOGENOM" id="CLU_2040388_0_0_1"/>
<evidence type="ECO:0000313" key="2">
    <source>
        <dbReference type="EMBL" id="EFX67431.1"/>
    </source>
</evidence>
<feature type="transmembrane region" description="Helical" evidence="1">
    <location>
        <begin position="65"/>
        <end position="85"/>
    </location>
</feature>
<organism evidence="2 3">
    <name type="scientific">Daphnia pulex</name>
    <name type="common">Water flea</name>
    <dbReference type="NCBI Taxonomy" id="6669"/>
    <lineage>
        <taxon>Eukaryota</taxon>
        <taxon>Metazoa</taxon>
        <taxon>Ecdysozoa</taxon>
        <taxon>Arthropoda</taxon>
        <taxon>Crustacea</taxon>
        <taxon>Branchiopoda</taxon>
        <taxon>Diplostraca</taxon>
        <taxon>Cladocera</taxon>
        <taxon>Anomopoda</taxon>
        <taxon>Daphniidae</taxon>
        <taxon>Daphnia</taxon>
    </lineage>
</organism>
<gene>
    <name evidence="2" type="ORF">DAPPUDRAFT_261674</name>
</gene>
<reference evidence="2 3" key="1">
    <citation type="journal article" date="2011" name="Science">
        <title>The ecoresponsive genome of Daphnia pulex.</title>
        <authorList>
            <person name="Colbourne J.K."/>
            <person name="Pfrender M.E."/>
            <person name="Gilbert D."/>
            <person name="Thomas W.K."/>
            <person name="Tucker A."/>
            <person name="Oakley T.H."/>
            <person name="Tokishita S."/>
            <person name="Aerts A."/>
            <person name="Arnold G.J."/>
            <person name="Basu M.K."/>
            <person name="Bauer D.J."/>
            <person name="Caceres C.E."/>
            <person name="Carmel L."/>
            <person name="Casola C."/>
            <person name="Choi J.H."/>
            <person name="Detter J.C."/>
            <person name="Dong Q."/>
            <person name="Dusheyko S."/>
            <person name="Eads B.D."/>
            <person name="Frohlich T."/>
            <person name="Geiler-Samerotte K.A."/>
            <person name="Gerlach D."/>
            <person name="Hatcher P."/>
            <person name="Jogdeo S."/>
            <person name="Krijgsveld J."/>
            <person name="Kriventseva E.V."/>
            <person name="Kultz D."/>
            <person name="Laforsch C."/>
            <person name="Lindquist E."/>
            <person name="Lopez J."/>
            <person name="Manak J.R."/>
            <person name="Muller J."/>
            <person name="Pangilinan J."/>
            <person name="Patwardhan R.P."/>
            <person name="Pitluck S."/>
            <person name="Pritham E.J."/>
            <person name="Rechtsteiner A."/>
            <person name="Rho M."/>
            <person name="Rogozin I.B."/>
            <person name="Sakarya O."/>
            <person name="Salamov A."/>
            <person name="Schaack S."/>
            <person name="Shapiro H."/>
            <person name="Shiga Y."/>
            <person name="Skalitzky C."/>
            <person name="Smith Z."/>
            <person name="Souvorov A."/>
            <person name="Sung W."/>
            <person name="Tang Z."/>
            <person name="Tsuchiya D."/>
            <person name="Tu H."/>
            <person name="Vos H."/>
            <person name="Wang M."/>
            <person name="Wolf Y.I."/>
            <person name="Yamagata H."/>
            <person name="Yamada T."/>
            <person name="Ye Y."/>
            <person name="Shaw J.R."/>
            <person name="Andrews J."/>
            <person name="Crease T.J."/>
            <person name="Tang H."/>
            <person name="Lucas S.M."/>
            <person name="Robertson H.M."/>
            <person name="Bork P."/>
            <person name="Koonin E.V."/>
            <person name="Zdobnov E.M."/>
            <person name="Grigoriev I.V."/>
            <person name="Lynch M."/>
            <person name="Boore J.L."/>
        </authorList>
    </citation>
    <scope>NUCLEOTIDE SEQUENCE [LARGE SCALE GENOMIC DNA]</scope>
</reference>
<keyword evidence="1" id="KW-1133">Transmembrane helix</keyword>
<evidence type="ECO:0000256" key="1">
    <source>
        <dbReference type="SAM" id="Phobius"/>
    </source>
</evidence>
<accession>E9HLF5</accession>
<dbReference type="AlphaFoldDB" id="E9HLF5"/>
<dbReference type="OrthoDB" id="3222at2759"/>
<keyword evidence="1" id="KW-0812">Transmembrane</keyword>
<name>E9HLF5_DAPPU</name>
<sequence>MEQKSLHQDLFRSKNRPDPFAEQKGEIYVIAKEVIGKWRSFVSVTSPGHQGYLGATIVSTGLTDWQALSIELCLTFVITLVYLIAFDDSQVTIMTTLNAEALKNALLEGLSSPINGLSPEQ</sequence>
<keyword evidence="1" id="KW-0472">Membrane</keyword>
<dbReference type="InParanoid" id="E9HLF5"/>
<dbReference type="KEGG" id="dpx:DAPPUDRAFT_261674"/>
<dbReference type="Proteomes" id="UP000000305">
    <property type="component" value="Unassembled WGS sequence"/>
</dbReference>
<proteinExistence type="predicted"/>
<evidence type="ECO:0000313" key="3">
    <source>
        <dbReference type="Proteomes" id="UP000000305"/>
    </source>
</evidence>
<dbReference type="EMBL" id="GL732678">
    <property type="protein sequence ID" value="EFX67431.1"/>
    <property type="molecule type" value="Genomic_DNA"/>
</dbReference>
<protein>
    <submittedName>
        <fullName evidence="2">Uncharacterized protein</fullName>
    </submittedName>
</protein>